<keyword evidence="4" id="KW-1185">Reference proteome</keyword>
<proteinExistence type="predicted"/>
<gene>
    <name evidence="3" type="ORF">CLOSTASPAR_01525</name>
</gene>
<feature type="transmembrane region" description="Helical" evidence="2">
    <location>
        <begin position="54"/>
        <end position="75"/>
    </location>
</feature>
<dbReference type="Proteomes" id="UP000004756">
    <property type="component" value="Unassembled WGS sequence"/>
</dbReference>
<evidence type="ECO:0000256" key="2">
    <source>
        <dbReference type="SAM" id="Phobius"/>
    </source>
</evidence>
<dbReference type="AlphaFoldDB" id="C0CX04"/>
<dbReference type="EMBL" id="ACCJ01000071">
    <property type="protein sequence ID" value="EEG56395.1"/>
    <property type="molecule type" value="Genomic_DNA"/>
</dbReference>
<keyword evidence="1" id="KW-0677">Repeat</keyword>
<sequence>MPKHLGRSSTSLVFVVYFETDKPYKSRGLARGETAAFGRRESGDKNMRIYVRRILTVAAAAVLMAGQACTALAYGPGDYYYRGGPGVDPYYNENAYYSGGPGVGEGNAKETSGDTIYAYPGWNTNVPDTTQYTYDPWEWWDDDDEDWDDDDWWYYNNGPEGVYGQGWRYSPGGWWFQLYGGSWLSDGWKMIRNRWYRFDGSGYMVTGWFTDGDGNRYYLNPVDDGTLGMMRTGWQVIDGKSYYFNTQSDGTMGRLYVDTVTPDGYRVGADGAMIQ</sequence>
<evidence type="ECO:0000313" key="3">
    <source>
        <dbReference type="EMBL" id="EEG56395.1"/>
    </source>
</evidence>
<protein>
    <submittedName>
        <fullName evidence="3">Cell wall-binding repeat protein</fullName>
    </submittedName>
</protein>
<dbReference type="InterPro" id="IPR018337">
    <property type="entry name" value="Cell_wall/Cho-bd_repeat"/>
</dbReference>
<keyword evidence="2" id="KW-0812">Transmembrane</keyword>
<name>C0CX04_9FIRM</name>
<comment type="caution">
    <text evidence="3">The sequence shown here is derived from an EMBL/GenBank/DDBJ whole genome shotgun (WGS) entry which is preliminary data.</text>
</comment>
<dbReference type="HOGENOM" id="CLU_1159510_0_0_9"/>
<accession>C0CX04</accession>
<dbReference type="Gene3D" id="2.10.270.10">
    <property type="entry name" value="Cholin Binding"/>
    <property type="match status" value="1"/>
</dbReference>
<dbReference type="Pfam" id="PF19127">
    <property type="entry name" value="Choline_bind_3"/>
    <property type="match status" value="1"/>
</dbReference>
<evidence type="ECO:0000256" key="1">
    <source>
        <dbReference type="ARBA" id="ARBA00022737"/>
    </source>
</evidence>
<dbReference type="Pfam" id="PF01473">
    <property type="entry name" value="Choline_bind_1"/>
    <property type="match status" value="1"/>
</dbReference>
<evidence type="ECO:0000313" key="4">
    <source>
        <dbReference type="Proteomes" id="UP000004756"/>
    </source>
</evidence>
<organism evidence="3 4">
    <name type="scientific">[Clostridium] asparagiforme DSM 15981</name>
    <dbReference type="NCBI Taxonomy" id="518636"/>
    <lineage>
        <taxon>Bacteria</taxon>
        <taxon>Bacillati</taxon>
        <taxon>Bacillota</taxon>
        <taxon>Clostridia</taxon>
        <taxon>Lachnospirales</taxon>
        <taxon>Lachnospiraceae</taxon>
        <taxon>Enterocloster</taxon>
    </lineage>
</organism>
<dbReference type="SUPFAM" id="SSF69360">
    <property type="entry name" value="Cell wall binding repeat"/>
    <property type="match status" value="1"/>
</dbReference>
<keyword evidence="2" id="KW-0472">Membrane</keyword>
<reference evidence="3 4" key="1">
    <citation type="submission" date="2009-02" db="EMBL/GenBank/DDBJ databases">
        <title>Draft genome sequence of Clostridium asparagiforme (DSM 15981).</title>
        <authorList>
            <person name="Sudarsanam P."/>
            <person name="Ley R."/>
            <person name="Guruge J."/>
            <person name="Turnbaugh P.J."/>
            <person name="Mahowald M."/>
            <person name="Liep D."/>
            <person name="Gordon J."/>
        </authorList>
    </citation>
    <scope>NUCLEOTIDE SEQUENCE [LARGE SCALE GENOMIC DNA]</scope>
    <source>
        <strain evidence="3 4">DSM 15981</strain>
    </source>
</reference>
<keyword evidence="2" id="KW-1133">Transmembrane helix</keyword>